<keyword evidence="2" id="KW-1185">Reference proteome</keyword>
<dbReference type="EMBL" id="JARJCW010000036">
    <property type="protein sequence ID" value="KAJ7207528.1"/>
    <property type="molecule type" value="Genomic_DNA"/>
</dbReference>
<reference evidence="1" key="1">
    <citation type="submission" date="2023-03" db="EMBL/GenBank/DDBJ databases">
        <title>Massive genome expansion in bonnet fungi (Mycena s.s.) driven by repeated elements and novel gene families across ecological guilds.</title>
        <authorList>
            <consortium name="Lawrence Berkeley National Laboratory"/>
            <person name="Harder C.B."/>
            <person name="Miyauchi S."/>
            <person name="Viragh M."/>
            <person name="Kuo A."/>
            <person name="Thoen E."/>
            <person name="Andreopoulos B."/>
            <person name="Lu D."/>
            <person name="Skrede I."/>
            <person name="Drula E."/>
            <person name="Henrissat B."/>
            <person name="Morin E."/>
            <person name="Kohler A."/>
            <person name="Barry K."/>
            <person name="LaButti K."/>
            <person name="Morin E."/>
            <person name="Salamov A."/>
            <person name="Lipzen A."/>
            <person name="Mereny Z."/>
            <person name="Hegedus B."/>
            <person name="Baldrian P."/>
            <person name="Stursova M."/>
            <person name="Weitz H."/>
            <person name="Taylor A."/>
            <person name="Grigoriev I.V."/>
            <person name="Nagy L.G."/>
            <person name="Martin F."/>
            <person name="Kauserud H."/>
        </authorList>
    </citation>
    <scope>NUCLEOTIDE SEQUENCE</scope>
    <source>
        <strain evidence="1">9144</strain>
    </source>
</reference>
<evidence type="ECO:0000313" key="1">
    <source>
        <dbReference type="EMBL" id="KAJ7207528.1"/>
    </source>
</evidence>
<evidence type="ECO:0000313" key="2">
    <source>
        <dbReference type="Proteomes" id="UP001219525"/>
    </source>
</evidence>
<organism evidence="1 2">
    <name type="scientific">Mycena pura</name>
    <dbReference type="NCBI Taxonomy" id="153505"/>
    <lineage>
        <taxon>Eukaryota</taxon>
        <taxon>Fungi</taxon>
        <taxon>Dikarya</taxon>
        <taxon>Basidiomycota</taxon>
        <taxon>Agaricomycotina</taxon>
        <taxon>Agaricomycetes</taxon>
        <taxon>Agaricomycetidae</taxon>
        <taxon>Agaricales</taxon>
        <taxon>Marasmiineae</taxon>
        <taxon>Mycenaceae</taxon>
        <taxon>Mycena</taxon>
    </lineage>
</organism>
<gene>
    <name evidence="1" type="ORF">GGX14DRAFT_567473</name>
</gene>
<proteinExistence type="predicted"/>
<name>A0AAD6VHU4_9AGAR</name>
<dbReference type="Proteomes" id="UP001219525">
    <property type="component" value="Unassembled WGS sequence"/>
</dbReference>
<accession>A0AAD6VHU4</accession>
<protein>
    <submittedName>
        <fullName evidence="1">Uncharacterized protein</fullName>
    </submittedName>
</protein>
<sequence length="125" mass="13601">MASSLEQLPSRCALALRPQSACTFASSVVLGVAASMPTQTSAHWTNTRAKPSRPTADTVHTRQDYRCSTRHRQGAEALLQVPLVQLTNSDVAAAVFQGGTRRGEYVITYIDNAAMIHVMWRPSVC</sequence>
<comment type="caution">
    <text evidence="1">The sequence shown here is derived from an EMBL/GenBank/DDBJ whole genome shotgun (WGS) entry which is preliminary data.</text>
</comment>
<dbReference type="AlphaFoldDB" id="A0AAD6VHU4"/>